<proteinExistence type="predicted"/>
<dbReference type="EMBL" id="LRGB01003123">
    <property type="protein sequence ID" value="KZS04516.1"/>
    <property type="molecule type" value="Genomic_DNA"/>
</dbReference>
<dbReference type="AlphaFoldDB" id="A0A164LX18"/>
<keyword evidence="2 4" id="KW-0863">Zinc-finger</keyword>
<evidence type="ECO:0000256" key="3">
    <source>
        <dbReference type="ARBA" id="ARBA00022833"/>
    </source>
</evidence>
<keyword evidence="7" id="KW-1185">Reference proteome</keyword>
<sequence>MTELCTLDLLYFDGVENEEGQIRPIFIPNSCHVCKAMRHESEPSSEIKLLSCSGCRMIAYCGLAHQKEHWAQHKDFCKVVQQVLRKEGRPSLFSDVSKLNLSPESWKAFRYNLMVRVEKSLTRPMQPYEQEMFLYPRVCDQCRMDDGTKLNECSGCHSFFYCCDQHQSKSHEEWCKDLKLLLDLNIEQSKKGRIDCMLPHKLLDSFEEFPPSLKEFLVLRMVGAMGAFAMGRNSLTLLTEFASYPLTVLWGLQEAAKLTDGIPLLGDRKSLVVHIVGAELPFECNNLAKWDVFFLNTLPALKSLYITFTGPELTGVPSGTWDDDLRCPHCERNNKHFICDFQPNTFYHDFVKSKNYIRPDVVVAFNCGLYRQTGFQGSDSWAKTLPCLLKEGVPLILTAYTAAEAPLDLKRLQDASSREPLEILMPPQKNPYRSSRPCRNFVSEVESPIIFKNQYITVVRKKCAK</sequence>
<gene>
    <name evidence="6" type="ORF">APZ42_032834</name>
</gene>
<dbReference type="Pfam" id="PF01753">
    <property type="entry name" value="zf-MYND"/>
    <property type="match status" value="1"/>
</dbReference>
<protein>
    <recommendedName>
        <fullName evidence="5">MYND-type domain-containing protein</fullName>
    </recommendedName>
</protein>
<keyword evidence="3" id="KW-0862">Zinc</keyword>
<dbReference type="InterPro" id="IPR002893">
    <property type="entry name" value="Znf_MYND"/>
</dbReference>
<name>A0A164LX18_9CRUS</name>
<dbReference type="GO" id="GO:0008270">
    <property type="term" value="F:zinc ion binding"/>
    <property type="evidence" value="ECO:0007669"/>
    <property type="project" value="UniProtKB-KW"/>
</dbReference>
<evidence type="ECO:0000313" key="6">
    <source>
        <dbReference type="EMBL" id="KZS04516.1"/>
    </source>
</evidence>
<dbReference type="SUPFAM" id="SSF144232">
    <property type="entry name" value="HIT/MYND zinc finger-like"/>
    <property type="match status" value="2"/>
</dbReference>
<dbReference type="OrthoDB" id="5282002at2759"/>
<dbReference type="Pfam" id="PF20179">
    <property type="entry name" value="MSS51_C"/>
    <property type="match status" value="1"/>
</dbReference>
<evidence type="ECO:0000256" key="1">
    <source>
        <dbReference type="ARBA" id="ARBA00022723"/>
    </source>
</evidence>
<dbReference type="InterPro" id="IPR046824">
    <property type="entry name" value="Mss51-like_C"/>
</dbReference>
<reference evidence="6 7" key="1">
    <citation type="submission" date="2016-03" db="EMBL/GenBank/DDBJ databases">
        <title>EvidentialGene: Evidence-directed Construction of Genes on Genomes.</title>
        <authorList>
            <person name="Gilbert D.G."/>
            <person name="Choi J.-H."/>
            <person name="Mockaitis K."/>
            <person name="Colbourne J."/>
            <person name="Pfrender M."/>
        </authorList>
    </citation>
    <scope>NUCLEOTIDE SEQUENCE [LARGE SCALE GENOMIC DNA]</scope>
    <source>
        <strain evidence="6 7">Xinb3</strain>
        <tissue evidence="6">Complete organism</tissue>
    </source>
</reference>
<dbReference type="PROSITE" id="PS01360">
    <property type="entry name" value="ZF_MYND_1"/>
    <property type="match status" value="1"/>
</dbReference>
<evidence type="ECO:0000313" key="7">
    <source>
        <dbReference type="Proteomes" id="UP000076858"/>
    </source>
</evidence>
<dbReference type="Gene3D" id="6.10.140.2220">
    <property type="match status" value="1"/>
</dbReference>
<accession>A0A164LX18</accession>
<feature type="domain" description="MYND-type" evidence="5">
    <location>
        <begin position="31"/>
        <end position="77"/>
    </location>
</feature>
<dbReference type="STRING" id="35525.A0A164LX18"/>
<evidence type="ECO:0000259" key="5">
    <source>
        <dbReference type="PROSITE" id="PS50865"/>
    </source>
</evidence>
<evidence type="ECO:0000256" key="2">
    <source>
        <dbReference type="ARBA" id="ARBA00022771"/>
    </source>
</evidence>
<organism evidence="6 7">
    <name type="scientific">Daphnia magna</name>
    <dbReference type="NCBI Taxonomy" id="35525"/>
    <lineage>
        <taxon>Eukaryota</taxon>
        <taxon>Metazoa</taxon>
        <taxon>Ecdysozoa</taxon>
        <taxon>Arthropoda</taxon>
        <taxon>Crustacea</taxon>
        <taxon>Branchiopoda</taxon>
        <taxon>Diplostraca</taxon>
        <taxon>Cladocera</taxon>
        <taxon>Anomopoda</taxon>
        <taxon>Daphniidae</taxon>
        <taxon>Daphnia</taxon>
    </lineage>
</organism>
<comment type="caution">
    <text evidence="6">The sequence shown here is derived from an EMBL/GenBank/DDBJ whole genome shotgun (WGS) entry which is preliminary data.</text>
</comment>
<dbReference type="PANTHER" id="PTHR28069:SF2">
    <property type="entry name" value="GH20023P"/>
    <property type="match status" value="1"/>
</dbReference>
<evidence type="ECO:0000256" key="4">
    <source>
        <dbReference type="PROSITE-ProRule" id="PRU00134"/>
    </source>
</evidence>
<keyword evidence="1" id="KW-0479">Metal-binding</keyword>
<dbReference type="PROSITE" id="PS50865">
    <property type="entry name" value="ZF_MYND_2"/>
    <property type="match status" value="1"/>
</dbReference>
<dbReference type="Proteomes" id="UP000076858">
    <property type="component" value="Unassembled WGS sequence"/>
</dbReference>
<dbReference type="PANTHER" id="PTHR28069">
    <property type="entry name" value="GH20023P"/>
    <property type="match status" value="1"/>
</dbReference>